<dbReference type="AlphaFoldDB" id="D5SLM7"/>
<dbReference type="GO" id="GO:0032259">
    <property type="term" value="P:methylation"/>
    <property type="evidence" value="ECO:0007669"/>
    <property type="project" value="UniProtKB-KW"/>
</dbReference>
<dbReference type="Pfam" id="PF01596">
    <property type="entry name" value="Methyltransf_3"/>
    <property type="match status" value="1"/>
</dbReference>
<feature type="region of interest" description="Disordered" evidence="4">
    <location>
        <begin position="244"/>
        <end position="297"/>
    </location>
</feature>
<evidence type="ECO:0000313" key="6">
    <source>
        <dbReference type="Proteomes" id="UP000002357"/>
    </source>
</evidence>
<feature type="compositionally biased region" description="Low complexity" evidence="4">
    <location>
        <begin position="285"/>
        <end position="297"/>
    </location>
</feature>
<keyword evidence="3" id="KW-0949">S-adenosyl-L-methionine</keyword>
<geneLocation type="plasmid" evidence="5 6">
    <name>pSCL4</name>
</geneLocation>
<feature type="compositionally biased region" description="Gly residues" evidence="4">
    <location>
        <begin position="253"/>
        <end position="266"/>
    </location>
</feature>
<dbReference type="SUPFAM" id="SSF53335">
    <property type="entry name" value="S-adenosyl-L-methionine-dependent methyltransferases"/>
    <property type="match status" value="1"/>
</dbReference>
<dbReference type="InterPro" id="IPR029063">
    <property type="entry name" value="SAM-dependent_MTases_sf"/>
</dbReference>
<proteinExistence type="predicted"/>
<keyword evidence="2 5" id="KW-0808">Transferase</keyword>
<dbReference type="EMBL" id="CM000914">
    <property type="protein sequence ID" value="EFG04820.2"/>
    <property type="molecule type" value="Genomic_DNA"/>
</dbReference>
<sequence>MNRIGTGRTRSAEENTAVENTAMEEAVMAEEDIKSLGLDPVQYRYLLAQAEPPTPVQRRLIAQTRALGPASEMQIPHEQGVLLTLLCRIAAARLVVEVGTFTGYSTLALALGLPPGGRVLTFDISEEWTGVALAAWRDAGVAERIETRLGPAAERLRELPEEPMIDLVFLDADKPGYDTYWELLVPRVRPGGLLLADNVLYAGEAADPRCTGNGRAIRLFNERVRADSRVESVMLPLADGLTIARRLPPSGTGPSGTGPSGTGPSGTGPSDTRPSGTHPSRMRTSGSEASPSGEGER</sequence>
<dbReference type="PROSITE" id="PS51682">
    <property type="entry name" value="SAM_OMT_I"/>
    <property type="match status" value="1"/>
</dbReference>
<evidence type="ECO:0000256" key="2">
    <source>
        <dbReference type="ARBA" id="ARBA00022679"/>
    </source>
</evidence>
<reference evidence="5 6" key="1">
    <citation type="journal article" date="2010" name="Genome Biol. Evol.">
        <title>The sequence of a 1.8-mb bacterial linear plasmid reveals a rich evolutionary reservoir of secondary metabolic pathways.</title>
        <authorList>
            <person name="Medema M.H."/>
            <person name="Trefzer A."/>
            <person name="Kovalchuk A."/>
            <person name="van den Berg M."/>
            <person name="Mueller U."/>
            <person name="Heijne W."/>
            <person name="Wu L."/>
            <person name="Alam M.T."/>
            <person name="Ronning C.M."/>
            <person name="Nierman W.C."/>
            <person name="Bovenberg R.A.L."/>
            <person name="Breitling R."/>
            <person name="Takano E."/>
        </authorList>
    </citation>
    <scope>NUCLEOTIDE SEQUENCE [LARGE SCALE GENOMIC DNA]</scope>
    <source>
        <strain evidence="6">ATCC 27064 / DSM 738 / JCM 4710 / NBRC 13307 / NCIMB 12785 / NRRL 3585 / VKM Ac-602</strain>
        <plasmid evidence="5">pSCL4</plasmid>
    </source>
</reference>
<dbReference type="PANTHER" id="PTHR10509:SF14">
    <property type="entry name" value="CAFFEOYL-COA O-METHYLTRANSFERASE 3-RELATED"/>
    <property type="match status" value="1"/>
</dbReference>
<evidence type="ECO:0000313" key="5">
    <source>
        <dbReference type="EMBL" id="EFG04820.2"/>
    </source>
</evidence>
<keyword evidence="5" id="KW-0614">Plasmid</keyword>
<dbReference type="eggNOG" id="COG4122">
    <property type="taxonomic scope" value="Bacteria"/>
</dbReference>
<dbReference type="CDD" id="cd02440">
    <property type="entry name" value="AdoMet_MTases"/>
    <property type="match status" value="1"/>
</dbReference>
<dbReference type="RefSeq" id="WP_003963639.1">
    <property type="nucleotide sequence ID" value="NZ_CM000914.1"/>
</dbReference>
<organism evidence="5 6">
    <name type="scientific">Streptomyces clavuligerus</name>
    <dbReference type="NCBI Taxonomy" id="1901"/>
    <lineage>
        <taxon>Bacteria</taxon>
        <taxon>Bacillati</taxon>
        <taxon>Actinomycetota</taxon>
        <taxon>Actinomycetes</taxon>
        <taxon>Kitasatosporales</taxon>
        <taxon>Streptomycetaceae</taxon>
        <taxon>Streptomyces</taxon>
    </lineage>
</organism>
<feature type="compositionally biased region" description="Low complexity" evidence="4">
    <location>
        <begin position="267"/>
        <end position="277"/>
    </location>
</feature>
<evidence type="ECO:0000256" key="3">
    <source>
        <dbReference type="ARBA" id="ARBA00022691"/>
    </source>
</evidence>
<evidence type="ECO:0000256" key="4">
    <source>
        <dbReference type="SAM" id="MobiDB-lite"/>
    </source>
</evidence>
<dbReference type="Proteomes" id="UP000002357">
    <property type="component" value="Plasmid pSCL4"/>
</dbReference>
<dbReference type="Gene3D" id="3.40.50.150">
    <property type="entry name" value="Vaccinia Virus protein VP39"/>
    <property type="match status" value="1"/>
</dbReference>
<dbReference type="GO" id="GO:0042409">
    <property type="term" value="F:caffeoyl-CoA O-methyltransferase activity"/>
    <property type="evidence" value="ECO:0007669"/>
    <property type="project" value="UniProtKB-EC"/>
</dbReference>
<dbReference type="InterPro" id="IPR002935">
    <property type="entry name" value="SAM_O-MeTrfase"/>
</dbReference>
<evidence type="ECO:0000256" key="1">
    <source>
        <dbReference type="ARBA" id="ARBA00022603"/>
    </source>
</evidence>
<dbReference type="PANTHER" id="PTHR10509">
    <property type="entry name" value="O-METHYLTRANSFERASE-RELATED"/>
    <property type="match status" value="1"/>
</dbReference>
<gene>
    <name evidence="5" type="ORF">SCLAV_p1336</name>
</gene>
<keyword evidence="1 5" id="KW-0489">Methyltransferase</keyword>
<dbReference type="GeneID" id="93734409"/>
<name>D5SLM7_STRCL</name>
<accession>D5SLM7</accession>
<dbReference type="OrthoDB" id="9799672at2"/>
<dbReference type="EC" id="2.1.1.104" evidence="5"/>
<protein>
    <submittedName>
        <fullName evidence="5">Caffeoyl O-methyltransferase</fullName>
        <ecNumber evidence="5">2.1.1.104</ecNumber>
    </submittedName>
</protein>
<keyword evidence="6" id="KW-1185">Reference proteome</keyword>
<dbReference type="InterPro" id="IPR050362">
    <property type="entry name" value="Cation-dep_OMT"/>
</dbReference>